<evidence type="ECO:0000313" key="3">
    <source>
        <dbReference type="EMBL" id="OBS16648.1"/>
    </source>
</evidence>
<evidence type="ECO:0000313" key="4">
    <source>
        <dbReference type="Proteomes" id="UP000091967"/>
    </source>
</evidence>
<dbReference type="PROSITE" id="PS50821">
    <property type="entry name" value="PAZ"/>
    <property type="match status" value="1"/>
</dbReference>
<accession>A0A1B8A869</accession>
<dbReference type="GO" id="GO:0003723">
    <property type="term" value="F:RNA binding"/>
    <property type="evidence" value="ECO:0007669"/>
    <property type="project" value="InterPro"/>
</dbReference>
<dbReference type="OMA" id="YHVNRMC"/>
<evidence type="ECO:0000259" key="2">
    <source>
        <dbReference type="PROSITE" id="PS50821"/>
    </source>
</evidence>
<sequence>MQSSTPTRARIDWHTVEIVKNVEFLSWRGAPDEFFVDKFVTDPLDGGRKLIIRGIDKSKKPSDPTPEGVPEPRSRSYKSVQPTIKEYSNSLFLNSRRKAQWQDDQPVVKAELLSLRRNLLDEFQVDENLNKDCFVILEPL</sequence>
<evidence type="ECO:0000256" key="1">
    <source>
        <dbReference type="SAM" id="MobiDB-lite"/>
    </source>
</evidence>
<dbReference type="AlphaFoldDB" id="A0A1B8A869"/>
<dbReference type="Proteomes" id="UP000091967">
    <property type="component" value="Unassembled WGS sequence"/>
</dbReference>
<comment type="caution">
    <text evidence="3">The sequence shown here is derived from an EMBL/GenBank/DDBJ whole genome shotgun (WGS) entry which is preliminary data.</text>
</comment>
<keyword evidence="4" id="KW-1185">Reference proteome</keyword>
<feature type="region of interest" description="Disordered" evidence="1">
    <location>
        <begin position="53"/>
        <end position="80"/>
    </location>
</feature>
<reference evidence="3 4" key="1">
    <citation type="submission" date="2016-06" db="EMBL/GenBank/DDBJ databases">
        <title>Living apart together: crosstalk between the core and supernumerary genomes in a fungal plant pathogen.</title>
        <authorList>
            <person name="Vanheule A."/>
            <person name="Audenaert K."/>
            <person name="Warris S."/>
            <person name="Van De Geest H."/>
            <person name="Schijlen E."/>
            <person name="Hofte M."/>
            <person name="De Saeger S."/>
            <person name="Haesaert G."/>
            <person name="Waalwijk C."/>
            <person name="Van Der Lee T."/>
        </authorList>
    </citation>
    <scope>NUCLEOTIDE SEQUENCE [LARGE SCALE GENOMIC DNA]</scope>
    <source>
        <strain evidence="3 4">2516</strain>
    </source>
</reference>
<organism evidence="3 4">
    <name type="scientific">Fusarium poae</name>
    <dbReference type="NCBI Taxonomy" id="36050"/>
    <lineage>
        <taxon>Eukaryota</taxon>
        <taxon>Fungi</taxon>
        <taxon>Dikarya</taxon>
        <taxon>Ascomycota</taxon>
        <taxon>Pezizomycotina</taxon>
        <taxon>Sordariomycetes</taxon>
        <taxon>Hypocreomycetidae</taxon>
        <taxon>Hypocreales</taxon>
        <taxon>Nectriaceae</taxon>
        <taxon>Fusarium</taxon>
    </lineage>
</organism>
<dbReference type="InterPro" id="IPR003100">
    <property type="entry name" value="PAZ_dom"/>
</dbReference>
<dbReference type="STRING" id="36050.A0A1B8A869"/>
<protein>
    <recommendedName>
        <fullName evidence="2">PAZ domain-containing protein</fullName>
    </recommendedName>
</protein>
<gene>
    <name evidence="3" type="ORF">FPOA_12741</name>
</gene>
<dbReference type="EMBL" id="LYXU01000073">
    <property type="protein sequence ID" value="OBS16648.1"/>
    <property type="molecule type" value="Genomic_DNA"/>
</dbReference>
<feature type="compositionally biased region" description="Basic and acidic residues" evidence="1">
    <location>
        <begin position="53"/>
        <end position="62"/>
    </location>
</feature>
<proteinExistence type="predicted"/>
<feature type="domain" description="PAZ" evidence="2">
    <location>
        <begin position="14"/>
        <end position="140"/>
    </location>
</feature>
<name>A0A1B8A869_FUSPO</name>